<feature type="domain" description="HTH tetR-type" evidence="5">
    <location>
        <begin position="13"/>
        <end position="73"/>
    </location>
</feature>
<organism evidence="6 7">
    <name type="scientific">Paractinoplanes lichenicola</name>
    <dbReference type="NCBI Taxonomy" id="2802976"/>
    <lineage>
        <taxon>Bacteria</taxon>
        <taxon>Bacillati</taxon>
        <taxon>Actinomycetota</taxon>
        <taxon>Actinomycetes</taxon>
        <taxon>Micromonosporales</taxon>
        <taxon>Micromonosporaceae</taxon>
        <taxon>Paractinoplanes</taxon>
    </lineage>
</organism>
<evidence type="ECO:0000256" key="1">
    <source>
        <dbReference type="ARBA" id="ARBA00023015"/>
    </source>
</evidence>
<dbReference type="EMBL" id="JAENHO010000005">
    <property type="protein sequence ID" value="MBL7256237.1"/>
    <property type="molecule type" value="Genomic_DNA"/>
</dbReference>
<reference evidence="6 7" key="1">
    <citation type="submission" date="2021-01" db="EMBL/GenBank/DDBJ databases">
        <title>Actinoplanes sp. nov. LDG1-01 isolated from lichen.</title>
        <authorList>
            <person name="Saeng-In P."/>
            <person name="Phongsopitanun W."/>
            <person name="Kanchanasin P."/>
            <person name="Yuki M."/>
            <person name="Kudo T."/>
            <person name="Ohkuma M."/>
            <person name="Tanasupawat S."/>
        </authorList>
    </citation>
    <scope>NUCLEOTIDE SEQUENCE [LARGE SCALE GENOMIC DNA]</scope>
    <source>
        <strain evidence="6 7">LDG1-01</strain>
    </source>
</reference>
<keyword evidence="1" id="KW-0805">Transcription regulation</keyword>
<dbReference type="InterPro" id="IPR009057">
    <property type="entry name" value="Homeodomain-like_sf"/>
</dbReference>
<keyword evidence="3" id="KW-0804">Transcription</keyword>
<keyword evidence="7" id="KW-1185">Reference proteome</keyword>
<dbReference type="PROSITE" id="PS50977">
    <property type="entry name" value="HTH_TETR_2"/>
    <property type="match status" value="1"/>
</dbReference>
<accession>A0ABS1VND2</accession>
<dbReference type="SUPFAM" id="SSF48498">
    <property type="entry name" value="Tetracyclin repressor-like, C-terminal domain"/>
    <property type="match status" value="1"/>
</dbReference>
<sequence>MPPVKDRPAGKFDRRRDELAESALLTLGELGYARASLREIAGNSPFSHGVVHYYFSDKTELVIYSVRHYKARCVTRYDAVVSDSTTPGELVDAFAAKLAQTIRDEAPMHRLWYDLRTQSMFEESLREAITEIDGTLEAMIWRVIDRYATLCDARPSVPAPTAYAMLDGLFQGALLAYTTSGEPVLDGLAAQVRTVMPLLVSAADPTRTGGQR</sequence>
<evidence type="ECO:0000259" key="5">
    <source>
        <dbReference type="PROSITE" id="PS50977"/>
    </source>
</evidence>
<dbReference type="InterPro" id="IPR001647">
    <property type="entry name" value="HTH_TetR"/>
</dbReference>
<evidence type="ECO:0000256" key="4">
    <source>
        <dbReference type="PROSITE-ProRule" id="PRU00335"/>
    </source>
</evidence>
<proteinExistence type="predicted"/>
<dbReference type="Gene3D" id="1.10.357.10">
    <property type="entry name" value="Tetracycline Repressor, domain 2"/>
    <property type="match status" value="1"/>
</dbReference>
<evidence type="ECO:0000313" key="6">
    <source>
        <dbReference type="EMBL" id="MBL7256237.1"/>
    </source>
</evidence>
<name>A0ABS1VND2_9ACTN</name>
<gene>
    <name evidence="6" type="ORF">JKJ07_18220</name>
</gene>
<keyword evidence="2 4" id="KW-0238">DNA-binding</keyword>
<dbReference type="Pfam" id="PF00440">
    <property type="entry name" value="TetR_N"/>
    <property type="match status" value="1"/>
</dbReference>
<dbReference type="PANTHER" id="PTHR30055:SF234">
    <property type="entry name" value="HTH-TYPE TRANSCRIPTIONAL REGULATOR BETI"/>
    <property type="match status" value="1"/>
</dbReference>
<evidence type="ECO:0000313" key="7">
    <source>
        <dbReference type="Proteomes" id="UP000598996"/>
    </source>
</evidence>
<evidence type="ECO:0000256" key="3">
    <source>
        <dbReference type="ARBA" id="ARBA00023163"/>
    </source>
</evidence>
<dbReference type="InterPro" id="IPR036271">
    <property type="entry name" value="Tet_transcr_reg_TetR-rel_C_sf"/>
</dbReference>
<protein>
    <submittedName>
        <fullName evidence="6">TetR family transcriptional regulator</fullName>
    </submittedName>
</protein>
<dbReference type="InterPro" id="IPR050109">
    <property type="entry name" value="HTH-type_TetR-like_transc_reg"/>
</dbReference>
<comment type="caution">
    <text evidence="6">The sequence shown here is derived from an EMBL/GenBank/DDBJ whole genome shotgun (WGS) entry which is preliminary data.</text>
</comment>
<dbReference type="Proteomes" id="UP000598996">
    <property type="component" value="Unassembled WGS sequence"/>
</dbReference>
<dbReference type="SUPFAM" id="SSF46689">
    <property type="entry name" value="Homeodomain-like"/>
    <property type="match status" value="1"/>
</dbReference>
<dbReference type="RefSeq" id="WP_202992788.1">
    <property type="nucleotide sequence ID" value="NZ_JAENHO010000005.1"/>
</dbReference>
<evidence type="ECO:0000256" key="2">
    <source>
        <dbReference type="ARBA" id="ARBA00023125"/>
    </source>
</evidence>
<dbReference type="PANTHER" id="PTHR30055">
    <property type="entry name" value="HTH-TYPE TRANSCRIPTIONAL REGULATOR RUTR"/>
    <property type="match status" value="1"/>
</dbReference>
<feature type="DNA-binding region" description="H-T-H motif" evidence="4">
    <location>
        <begin position="36"/>
        <end position="55"/>
    </location>
</feature>